<dbReference type="AlphaFoldDB" id="A0A3R7KL97"/>
<accession>A0A3R7KL97</accession>
<feature type="signal peptide" evidence="1">
    <location>
        <begin position="1"/>
        <end position="18"/>
    </location>
</feature>
<gene>
    <name evidence="2" type="ORF">Tco025E_09670</name>
</gene>
<dbReference type="GeneID" id="40323281"/>
<dbReference type="RefSeq" id="XP_029223410.1">
    <property type="nucleotide sequence ID" value="XM_029376481.1"/>
</dbReference>
<dbReference type="EMBL" id="MKKU01001227">
    <property type="protein sequence ID" value="RNE96696.1"/>
    <property type="molecule type" value="Genomic_DNA"/>
</dbReference>
<keyword evidence="3" id="KW-1185">Reference proteome</keyword>
<protein>
    <recommendedName>
        <fullName evidence="4">Secreted protein</fullName>
    </recommendedName>
</protein>
<evidence type="ECO:0000256" key="1">
    <source>
        <dbReference type="SAM" id="SignalP"/>
    </source>
</evidence>
<evidence type="ECO:0000313" key="3">
    <source>
        <dbReference type="Proteomes" id="UP000284403"/>
    </source>
</evidence>
<reference evidence="2 3" key="1">
    <citation type="journal article" date="2018" name="BMC Genomics">
        <title>Genomic comparison of Trypanosoma conorhini and Trypanosoma rangeli to Trypanosoma cruzi strains of high and low virulence.</title>
        <authorList>
            <person name="Bradwell K.R."/>
            <person name="Koparde V.N."/>
            <person name="Matveyev A.V."/>
            <person name="Serrano M.G."/>
            <person name="Alves J.M."/>
            <person name="Parikh H."/>
            <person name="Huang B."/>
            <person name="Lee V."/>
            <person name="Espinosa-Alvarez O."/>
            <person name="Ortiz P.A."/>
            <person name="Costa-Martins A.G."/>
            <person name="Teixeira M.M."/>
            <person name="Buck G.A."/>
        </authorList>
    </citation>
    <scope>NUCLEOTIDE SEQUENCE [LARGE SCALE GENOMIC DNA]</scope>
    <source>
        <strain evidence="2 3">025E</strain>
    </source>
</reference>
<organism evidence="2 3">
    <name type="scientific">Trypanosoma conorhini</name>
    <dbReference type="NCBI Taxonomy" id="83891"/>
    <lineage>
        <taxon>Eukaryota</taxon>
        <taxon>Discoba</taxon>
        <taxon>Euglenozoa</taxon>
        <taxon>Kinetoplastea</taxon>
        <taxon>Metakinetoplastina</taxon>
        <taxon>Trypanosomatida</taxon>
        <taxon>Trypanosomatidae</taxon>
        <taxon>Trypanosoma</taxon>
    </lineage>
</organism>
<keyword evidence="1" id="KW-0732">Signal</keyword>
<feature type="chain" id="PRO_5018629967" description="Secreted protein" evidence="1">
    <location>
        <begin position="19"/>
        <end position="116"/>
    </location>
</feature>
<dbReference type="Proteomes" id="UP000284403">
    <property type="component" value="Unassembled WGS sequence"/>
</dbReference>
<evidence type="ECO:0008006" key="4">
    <source>
        <dbReference type="Google" id="ProtNLM"/>
    </source>
</evidence>
<name>A0A3R7KL97_9TRYP</name>
<proteinExistence type="predicted"/>
<sequence length="116" mass="12395">MLEMLLLWLLLTPERLTPVPVRLKLSGRGSPGRGPRADTGVTPGRGGRCAVGVMPSADRWLFGVVFRLGVETREGVEARIGVVVGGRGGTARAEFNAVRLEFVRLKSMPGKRTGVG</sequence>
<evidence type="ECO:0000313" key="2">
    <source>
        <dbReference type="EMBL" id="RNE96696.1"/>
    </source>
</evidence>
<comment type="caution">
    <text evidence="2">The sequence shown here is derived from an EMBL/GenBank/DDBJ whole genome shotgun (WGS) entry which is preliminary data.</text>
</comment>